<dbReference type="InterPro" id="IPR003594">
    <property type="entry name" value="HATPase_dom"/>
</dbReference>
<dbReference type="SMART" id="SM00387">
    <property type="entry name" value="HATPase_c"/>
    <property type="match status" value="1"/>
</dbReference>
<keyword evidence="12" id="KW-0802">TPR repeat</keyword>
<dbReference type="InterPro" id="IPR019734">
    <property type="entry name" value="TPR_rpt"/>
</dbReference>
<keyword evidence="6" id="KW-0808">Transferase</keyword>
<keyword evidence="7" id="KW-0547">Nucleotide-binding</keyword>
<keyword evidence="5" id="KW-0597">Phosphoprotein</keyword>
<dbReference type="SUPFAM" id="SSF55874">
    <property type="entry name" value="ATPase domain of HSP90 chaperone/DNA topoisomerase II/histidine kinase"/>
    <property type="match status" value="1"/>
</dbReference>
<dbReference type="Pfam" id="PF13424">
    <property type="entry name" value="TPR_12"/>
    <property type="match status" value="1"/>
</dbReference>
<evidence type="ECO:0000256" key="9">
    <source>
        <dbReference type="ARBA" id="ARBA00022840"/>
    </source>
</evidence>
<keyword evidence="11 14" id="KW-0472">Membrane</keyword>
<dbReference type="AlphaFoldDB" id="A0A1M6GAG4"/>
<evidence type="ECO:0000313" key="18">
    <source>
        <dbReference type="Proteomes" id="UP000184050"/>
    </source>
</evidence>
<dbReference type="GO" id="GO:0000155">
    <property type="term" value="F:phosphorelay sensor kinase activity"/>
    <property type="evidence" value="ECO:0007669"/>
    <property type="project" value="InterPro"/>
</dbReference>
<sequence>MPVRNQKFVFLSILNILLSVIFASTTLAAEVNTDSLIQVLQSTKIDSVKANILVKLAKTQEPANKNQAIKYYLEALEYESDESTKALTYNSIGMNYLQLGENSESLQFFEKSKKIYQELNDSSMLGRVYNNTAVANYWLGNSNEALNFYLRALEIRKPLNDTAGIIKIMNNIGLIYQDWGLYNDALEWHQDALSYALEVNAYYDLSYTYANIGKCYENLDAYTPALKNYRLGYKNAIKSDSQNKKNSYLSGFLGGVYRRMNMPDSALFHFQKSLDYSQRIANTNRIAIAEYELGKTYFDINQPDSAKKHITRSYALSIENNYVNLLKDNLFVLSELAEKEGNTNDAYQYLKEATQLKDSLFNAEKISKFTDLQVKYFNQQQQQENLILKQNNEIQQITIREQKLKIWIFSAFGILILITLIFIARSRMKLMKLSRKLENSEKKLKQANADKDKFFTIIAHDLKSPFNGLLGLTTLISENFDELPQLEMKNLLLELKNSAANVYALVERLLSWSQIQTGKISYKKEKTDLSKISTNVEKQFVTSAKNKNISLEQQIEKNTFVIADIESISTVLRNLVSNALKYTNPGGNITISAKQKNNHIAVSVADNGVGIDEAKLGKLFSISEKISEPGTGNETGTGLGLILCKEFVEKNDGKIWAESKPGRGSRFIFTLPAAG</sequence>
<dbReference type="GO" id="GO:0005886">
    <property type="term" value="C:plasma membrane"/>
    <property type="evidence" value="ECO:0007669"/>
    <property type="project" value="UniProtKB-SubCell"/>
</dbReference>
<dbReference type="STRING" id="1168035.SAMN05444280_11093"/>
<keyword evidence="9" id="KW-0067">ATP-binding</keyword>
<dbReference type="PROSITE" id="PS50005">
    <property type="entry name" value="TPR"/>
    <property type="match status" value="1"/>
</dbReference>
<evidence type="ECO:0000256" key="6">
    <source>
        <dbReference type="ARBA" id="ARBA00022679"/>
    </source>
</evidence>
<dbReference type="GO" id="GO:0005524">
    <property type="term" value="F:ATP binding"/>
    <property type="evidence" value="ECO:0007669"/>
    <property type="project" value="UniProtKB-KW"/>
</dbReference>
<dbReference type="Pfam" id="PF02518">
    <property type="entry name" value="HATPase_c"/>
    <property type="match status" value="1"/>
</dbReference>
<dbReference type="SUPFAM" id="SSF47384">
    <property type="entry name" value="Homodimeric domain of signal transducing histidine kinase"/>
    <property type="match status" value="1"/>
</dbReference>
<evidence type="ECO:0000256" key="2">
    <source>
        <dbReference type="ARBA" id="ARBA00004236"/>
    </source>
</evidence>
<dbReference type="SMART" id="SM00028">
    <property type="entry name" value="TPR"/>
    <property type="match status" value="6"/>
</dbReference>
<dbReference type="SUPFAM" id="SSF48452">
    <property type="entry name" value="TPR-like"/>
    <property type="match status" value="2"/>
</dbReference>
<dbReference type="PROSITE" id="PS50109">
    <property type="entry name" value="HIS_KIN"/>
    <property type="match status" value="1"/>
</dbReference>
<dbReference type="InterPro" id="IPR004358">
    <property type="entry name" value="Sig_transdc_His_kin-like_C"/>
</dbReference>
<dbReference type="PANTHER" id="PTHR43711">
    <property type="entry name" value="TWO-COMPONENT HISTIDINE KINASE"/>
    <property type="match status" value="1"/>
</dbReference>
<dbReference type="Pfam" id="PF13374">
    <property type="entry name" value="TPR_10"/>
    <property type="match status" value="1"/>
</dbReference>
<dbReference type="Gene3D" id="1.10.287.130">
    <property type="match status" value="1"/>
</dbReference>
<dbReference type="EMBL" id="FQZE01000010">
    <property type="protein sequence ID" value="SHJ06955.1"/>
    <property type="molecule type" value="Genomic_DNA"/>
</dbReference>
<dbReference type="Gene3D" id="3.30.565.10">
    <property type="entry name" value="Histidine kinase-like ATPase, C-terminal domain"/>
    <property type="match status" value="1"/>
</dbReference>
<keyword evidence="14" id="KW-0812">Transmembrane</keyword>
<dbReference type="SMART" id="SM00388">
    <property type="entry name" value="HisKA"/>
    <property type="match status" value="1"/>
</dbReference>
<keyword evidence="8 17" id="KW-0418">Kinase</keyword>
<keyword evidence="18" id="KW-1185">Reference proteome</keyword>
<keyword evidence="10" id="KW-0902">Two-component regulatory system</keyword>
<dbReference type="InterPro" id="IPR005467">
    <property type="entry name" value="His_kinase_dom"/>
</dbReference>
<accession>A0A1M6GAG4</accession>
<proteinExistence type="predicted"/>
<comment type="subcellular location">
    <subcellularLocation>
        <location evidence="2">Cell membrane</location>
    </subcellularLocation>
</comment>
<evidence type="ECO:0000256" key="3">
    <source>
        <dbReference type="ARBA" id="ARBA00012438"/>
    </source>
</evidence>
<dbReference type="CDD" id="cd00082">
    <property type="entry name" value="HisKA"/>
    <property type="match status" value="1"/>
</dbReference>
<evidence type="ECO:0000256" key="8">
    <source>
        <dbReference type="ARBA" id="ARBA00022777"/>
    </source>
</evidence>
<dbReference type="FunFam" id="3.30.565.10:FF:000023">
    <property type="entry name" value="PAS domain-containing sensor histidine kinase"/>
    <property type="match status" value="1"/>
</dbReference>
<evidence type="ECO:0000259" key="16">
    <source>
        <dbReference type="PROSITE" id="PS50109"/>
    </source>
</evidence>
<evidence type="ECO:0000256" key="14">
    <source>
        <dbReference type="SAM" id="Phobius"/>
    </source>
</evidence>
<dbReference type="PRINTS" id="PR00344">
    <property type="entry name" value="BCTRLSENSOR"/>
</dbReference>
<comment type="catalytic activity">
    <reaction evidence="1">
        <text>ATP + protein L-histidine = ADP + protein N-phospho-L-histidine.</text>
        <dbReference type="EC" id="2.7.13.3"/>
    </reaction>
</comment>
<keyword evidence="4" id="KW-1003">Cell membrane</keyword>
<dbReference type="Proteomes" id="UP000184050">
    <property type="component" value="Unassembled WGS sequence"/>
</dbReference>
<feature type="signal peptide" evidence="15">
    <location>
        <begin position="1"/>
        <end position="28"/>
    </location>
</feature>
<feature type="domain" description="Histidine kinase" evidence="16">
    <location>
        <begin position="457"/>
        <end position="675"/>
    </location>
</feature>
<evidence type="ECO:0000256" key="5">
    <source>
        <dbReference type="ARBA" id="ARBA00022553"/>
    </source>
</evidence>
<keyword evidence="14" id="KW-1133">Transmembrane helix</keyword>
<dbReference type="Gene3D" id="1.25.40.10">
    <property type="entry name" value="Tetratricopeptide repeat domain"/>
    <property type="match status" value="2"/>
</dbReference>
<evidence type="ECO:0000256" key="10">
    <source>
        <dbReference type="ARBA" id="ARBA00023012"/>
    </source>
</evidence>
<name>A0A1M6GAG4_9BACT</name>
<feature type="repeat" description="TPR" evidence="12">
    <location>
        <begin position="86"/>
        <end position="119"/>
    </location>
</feature>
<dbReference type="InterPro" id="IPR036890">
    <property type="entry name" value="HATPase_C_sf"/>
</dbReference>
<protein>
    <recommendedName>
        <fullName evidence="3">histidine kinase</fullName>
        <ecNumber evidence="3">2.7.13.3</ecNumber>
    </recommendedName>
</protein>
<feature type="transmembrane region" description="Helical" evidence="14">
    <location>
        <begin position="406"/>
        <end position="424"/>
    </location>
</feature>
<feature type="chain" id="PRO_5012680529" description="histidine kinase" evidence="15">
    <location>
        <begin position="29"/>
        <end position="675"/>
    </location>
</feature>
<evidence type="ECO:0000256" key="7">
    <source>
        <dbReference type="ARBA" id="ARBA00022741"/>
    </source>
</evidence>
<dbReference type="InterPro" id="IPR003661">
    <property type="entry name" value="HisK_dim/P_dom"/>
</dbReference>
<evidence type="ECO:0000313" key="17">
    <source>
        <dbReference type="EMBL" id="SHJ06955.1"/>
    </source>
</evidence>
<evidence type="ECO:0000256" key="13">
    <source>
        <dbReference type="SAM" id="Coils"/>
    </source>
</evidence>
<keyword evidence="13" id="KW-0175">Coiled coil</keyword>
<evidence type="ECO:0000256" key="11">
    <source>
        <dbReference type="ARBA" id="ARBA00023136"/>
    </source>
</evidence>
<evidence type="ECO:0000256" key="15">
    <source>
        <dbReference type="SAM" id="SignalP"/>
    </source>
</evidence>
<keyword evidence="15" id="KW-0732">Signal</keyword>
<dbReference type="InterPro" id="IPR036097">
    <property type="entry name" value="HisK_dim/P_sf"/>
</dbReference>
<gene>
    <name evidence="17" type="ORF">SAMN05444280_11093</name>
</gene>
<dbReference type="InterPro" id="IPR011990">
    <property type="entry name" value="TPR-like_helical_dom_sf"/>
</dbReference>
<dbReference type="OrthoDB" id="1116352at2"/>
<dbReference type="EC" id="2.7.13.3" evidence="3"/>
<dbReference type="PANTHER" id="PTHR43711:SF1">
    <property type="entry name" value="HISTIDINE KINASE 1"/>
    <property type="match status" value="1"/>
</dbReference>
<organism evidence="17 18">
    <name type="scientific">Tangfeifania diversioriginum</name>
    <dbReference type="NCBI Taxonomy" id="1168035"/>
    <lineage>
        <taxon>Bacteria</taxon>
        <taxon>Pseudomonadati</taxon>
        <taxon>Bacteroidota</taxon>
        <taxon>Bacteroidia</taxon>
        <taxon>Marinilabiliales</taxon>
        <taxon>Prolixibacteraceae</taxon>
        <taxon>Tangfeifania</taxon>
    </lineage>
</organism>
<evidence type="ECO:0000256" key="12">
    <source>
        <dbReference type="PROSITE-ProRule" id="PRU00339"/>
    </source>
</evidence>
<evidence type="ECO:0000256" key="1">
    <source>
        <dbReference type="ARBA" id="ARBA00000085"/>
    </source>
</evidence>
<dbReference type="InterPro" id="IPR050736">
    <property type="entry name" value="Sensor_HK_Regulatory"/>
</dbReference>
<reference evidence="17 18" key="1">
    <citation type="submission" date="2016-11" db="EMBL/GenBank/DDBJ databases">
        <authorList>
            <person name="Jaros S."/>
            <person name="Januszkiewicz K."/>
            <person name="Wedrychowicz H."/>
        </authorList>
    </citation>
    <scope>NUCLEOTIDE SEQUENCE [LARGE SCALE GENOMIC DNA]</scope>
    <source>
        <strain evidence="17 18">DSM 27063</strain>
    </source>
</reference>
<evidence type="ECO:0000256" key="4">
    <source>
        <dbReference type="ARBA" id="ARBA00022475"/>
    </source>
</evidence>
<dbReference type="CDD" id="cd00075">
    <property type="entry name" value="HATPase"/>
    <property type="match status" value="1"/>
</dbReference>
<dbReference type="RefSeq" id="WP_073168328.1">
    <property type="nucleotide sequence ID" value="NZ_FQZE01000010.1"/>
</dbReference>
<feature type="coiled-coil region" evidence="13">
    <location>
        <begin position="423"/>
        <end position="450"/>
    </location>
</feature>